<gene>
    <name evidence="2" type="ORF">E0L32_000231</name>
</gene>
<name>A0A507B7W7_9PEZI</name>
<dbReference type="InParanoid" id="A0A507B7W7"/>
<comment type="caution">
    <text evidence="2">The sequence shown here is derived from an EMBL/GenBank/DDBJ whole genome shotgun (WGS) entry which is preliminary data.</text>
</comment>
<evidence type="ECO:0000313" key="3">
    <source>
        <dbReference type="Proteomes" id="UP000319257"/>
    </source>
</evidence>
<feature type="chain" id="PRO_5021228990" evidence="1">
    <location>
        <begin position="18"/>
        <end position="34"/>
    </location>
</feature>
<evidence type="ECO:0000256" key="1">
    <source>
        <dbReference type="SAM" id="SignalP"/>
    </source>
</evidence>
<dbReference type="RefSeq" id="XP_030997608.1">
    <property type="nucleotide sequence ID" value="XM_031136486.1"/>
</dbReference>
<proteinExistence type="predicted"/>
<dbReference type="Proteomes" id="UP000319257">
    <property type="component" value="Unassembled WGS sequence"/>
</dbReference>
<reference evidence="2 3" key="1">
    <citation type="submission" date="2019-06" db="EMBL/GenBank/DDBJ databases">
        <title>Draft genome sequence of the filamentous fungus Phialemoniopsis curvata isolated from diesel fuel.</title>
        <authorList>
            <person name="Varaljay V.A."/>
            <person name="Lyon W.J."/>
            <person name="Crouch A.L."/>
            <person name="Drake C.E."/>
            <person name="Hollomon J.M."/>
            <person name="Nadeau L.J."/>
            <person name="Nunn H.S."/>
            <person name="Stevenson B.S."/>
            <person name="Bojanowski C.L."/>
            <person name="Crookes-Goodson W.J."/>
        </authorList>
    </citation>
    <scope>NUCLEOTIDE SEQUENCE [LARGE SCALE GENOMIC DNA]</scope>
    <source>
        <strain evidence="2 3">D216</strain>
    </source>
</reference>
<keyword evidence="3" id="KW-1185">Reference proteome</keyword>
<keyword evidence="1" id="KW-0732">Signal</keyword>
<protein>
    <submittedName>
        <fullName evidence="2">Uncharacterized protein</fullName>
    </submittedName>
</protein>
<organism evidence="2 3">
    <name type="scientific">Thyridium curvatum</name>
    <dbReference type="NCBI Taxonomy" id="1093900"/>
    <lineage>
        <taxon>Eukaryota</taxon>
        <taxon>Fungi</taxon>
        <taxon>Dikarya</taxon>
        <taxon>Ascomycota</taxon>
        <taxon>Pezizomycotina</taxon>
        <taxon>Sordariomycetes</taxon>
        <taxon>Sordariomycetidae</taxon>
        <taxon>Thyridiales</taxon>
        <taxon>Thyridiaceae</taxon>
        <taxon>Thyridium</taxon>
    </lineage>
</organism>
<accession>A0A507B7W7</accession>
<evidence type="ECO:0000313" key="2">
    <source>
        <dbReference type="EMBL" id="TPX15897.1"/>
    </source>
</evidence>
<sequence>MKFSLAFMTLLAGWALAGPAAVDNLEARVDFRQY</sequence>
<dbReference type="GeneID" id="41967678"/>
<feature type="signal peptide" evidence="1">
    <location>
        <begin position="1"/>
        <end position="17"/>
    </location>
</feature>
<dbReference type="EMBL" id="SKBQ01000001">
    <property type="protein sequence ID" value="TPX15897.1"/>
    <property type="molecule type" value="Genomic_DNA"/>
</dbReference>
<dbReference type="AlphaFoldDB" id="A0A507B7W7"/>